<dbReference type="InterPro" id="IPR052523">
    <property type="entry name" value="Trichothecene_AcTrans"/>
</dbReference>
<dbReference type="InterPro" id="IPR000182">
    <property type="entry name" value="GNAT_dom"/>
</dbReference>
<proteinExistence type="predicted"/>
<dbReference type="STRING" id="1745343.A0A2J6PIB7"/>
<dbReference type="GO" id="GO:0016747">
    <property type="term" value="F:acyltransferase activity, transferring groups other than amino-acyl groups"/>
    <property type="evidence" value="ECO:0007669"/>
    <property type="project" value="InterPro"/>
</dbReference>
<protein>
    <recommendedName>
        <fullName evidence="1">N-acetyltransferase domain-containing protein</fullName>
    </recommendedName>
</protein>
<feature type="domain" description="N-acetyltransferase" evidence="1">
    <location>
        <begin position="59"/>
        <end position="206"/>
    </location>
</feature>
<dbReference type="PANTHER" id="PTHR42791">
    <property type="entry name" value="GNAT FAMILY ACETYLTRANSFERASE"/>
    <property type="match status" value="1"/>
</dbReference>
<evidence type="ECO:0000313" key="3">
    <source>
        <dbReference type="Proteomes" id="UP000235672"/>
    </source>
</evidence>
<evidence type="ECO:0000259" key="1">
    <source>
        <dbReference type="PROSITE" id="PS51186"/>
    </source>
</evidence>
<organism evidence="2 3">
    <name type="scientific">Hyaloscypha hepaticicola</name>
    <dbReference type="NCBI Taxonomy" id="2082293"/>
    <lineage>
        <taxon>Eukaryota</taxon>
        <taxon>Fungi</taxon>
        <taxon>Dikarya</taxon>
        <taxon>Ascomycota</taxon>
        <taxon>Pezizomycotina</taxon>
        <taxon>Leotiomycetes</taxon>
        <taxon>Helotiales</taxon>
        <taxon>Hyaloscyphaceae</taxon>
        <taxon>Hyaloscypha</taxon>
    </lineage>
</organism>
<name>A0A2J6PIB7_9HELO</name>
<keyword evidence="3" id="KW-1185">Reference proteome</keyword>
<accession>A0A2J6PIB7</accession>
<reference evidence="2 3" key="1">
    <citation type="submission" date="2016-05" db="EMBL/GenBank/DDBJ databases">
        <title>A degradative enzymes factory behind the ericoid mycorrhizal symbiosis.</title>
        <authorList>
            <consortium name="DOE Joint Genome Institute"/>
            <person name="Martino E."/>
            <person name="Morin E."/>
            <person name="Grelet G."/>
            <person name="Kuo A."/>
            <person name="Kohler A."/>
            <person name="Daghino S."/>
            <person name="Barry K."/>
            <person name="Choi C."/>
            <person name="Cichocki N."/>
            <person name="Clum A."/>
            <person name="Copeland A."/>
            <person name="Hainaut M."/>
            <person name="Haridas S."/>
            <person name="Labutti K."/>
            <person name="Lindquist E."/>
            <person name="Lipzen A."/>
            <person name="Khouja H.-R."/>
            <person name="Murat C."/>
            <person name="Ohm R."/>
            <person name="Olson A."/>
            <person name="Spatafora J."/>
            <person name="Veneault-Fourrey C."/>
            <person name="Henrissat B."/>
            <person name="Grigoriev I."/>
            <person name="Martin F."/>
            <person name="Perotto S."/>
        </authorList>
    </citation>
    <scope>NUCLEOTIDE SEQUENCE [LARGE SCALE GENOMIC DNA]</scope>
    <source>
        <strain evidence="2 3">UAMH 7357</strain>
    </source>
</reference>
<dbReference type="Proteomes" id="UP000235672">
    <property type="component" value="Unassembled WGS sequence"/>
</dbReference>
<dbReference type="PROSITE" id="PS51186">
    <property type="entry name" value="GNAT"/>
    <property type="match status" value="1"/>
</dbReference>
<dbReference type="OrthoDB" id="4738875at2759"/>
<dbReference type="AlphaFoldDB" id="A0A2J6PIB7"/>
<dbReference type="PANTHER" id="PTHR42791:SF2">
    <property type="entry name" value="N-ACETYLTRANSFERASE DOMAIN-CONTAINING PROTEIN"/>
    <property type="match status" value="1"/>
</dbReference>
<gene>
    <name evidence="2" type="ORF">NA56DRAFT_651446</name>
</gene>
<dbReference type="Gene3D" id="3.40.630.30">
    <property type="match status" value="1"/>
</dbReference>
<dbReference type="EMBL" id="KZ613527">
    <property type="protein sequence ID" value="PMD13785.1"/>
    <property type="molecule type" value="Genomic_DNA"/>
</dbReference>
<dbReference type="SUPFAM" id="SSF55729">
    <property type="entry name" value="Acyl-CoA N-acyltransferases (Nat)"/>
    <property type="match status" value="1"/>
</dbReference>
<dbReference type="InterPro" id="IPR016181">
    <property type="entry name" value="Acyl_CoA_acyltransferase"/>
</dbReference>
<evidence type="ECO:0000313" key="2">
    <source>
        <dbReference type="EMBL" id="PMD13785.1"/>
    </source>
</evidence>
<sequence length="219" mass="24508">MAFDLSPALEADIPQLAQLWQSSFRSYDIWTAAMRHVSSEDELAFYHKALARRLKLPNTFTTKITERETNKIVAWSTMSAPETKTTEEENAPKPPSILPEKIDMGIWAIQGRCFEVMKSSGYDATKDFFRSGLIVDPAYQKLGLGRRLAIFDCEIADKAGARTWVIASANSRKLFVSVGFVEVGCESVVLEEGEEGKERVGRNWVTVREPKGKGEKING</sequence>